<accession>A0A0M2V757</accession>
<keyword evidence="2" id="KW-0540">Nuclease</keyword>
<evidence type="ECO:0000313" key="3">
    <source>
        <dbReference type="Proteomes" id="UP000034228"/>
    </source>
</evidence>
<evidence type="ECO:0000313" key="2">
    <source>
        <dbReference type="EMBL" id="KKO44993.1"/>
    </source>
</evidence>
<dbReference type="EMBL" id="LAHO01000012">
    <property type="protein sequence ID" value="KKO44993.1"/>
    <property type="molecule type" value="Genomic_DNA"/>
</dbReference>
<name>A0A0M2V757_9GAMM</name>
<feature type="domain" description="HNH nuclease" evidence="1">
    <location>
        <begin position="277"/>
        <end position="328"/>
    </location>
</feature>
<gene>
    <name evidence="2" type="ORF">WG68_12700</name>
</gene>
<sequence>MALEFYLSKFRELNTMRLQGHNKPHKVCMLLAVMDLIELGVISQNRIEFNQTLKQSFTEHFQRLRAGKDQDTPENPFYHLSSEGFWHLQPQPSVELTTIKGYSKTKVAYAYLDDELFTLMQSSLVRSDLRLALTQNLTRLPELYRRWVLEFGNSESTAQKYLGAVRGVLSDLAIKHRFSIGELTKIGSFHEYQLATTPLYELQEFKDKDSRGNSMYSRALKSYGEFLADLGQVDVTNDVDDILQSDELSATEKSVLVSARVGQGQFRQSLLEQWQGCAVTGYGMPAMLVASHIKPWRSATNTERLDPDNGLLLLANLDKAFDRGFISFADSGEIMIAEALERPEVLGIRHGMRLEVRPQNLKYLHYHRELYQQRFVL</sequence>
<keyword evidence="2" id="KW-0378">Hydrolase</keyword>
<reference evidence="2 3" key="1">
    <citation type="submission" date="2015-03" db="EMBL/GenBank/DDBJ databases">
        <title>Draft genome sequences of two protease-producing strains of Arsukibacterium isolated from two cold and alkaline environments.</title>
        <authorList>
            <person name="Lylloff J.E."/>
            <person name="Skov L.B."/>
            <person name="Jepsen M."/>
            <person name="Hallin P.F."/>
            <person name="Sorensen S.J."/>
            <person name="Stougaard P."/>
            <person name="Glaring M.A."/>
        </authorList>
    </citation>
    <scope>NUCLEOTIDE SEQUENCE [LARGE SCALE GENOMIC DNA]</scope>
    <source>
        <strain evidence="2 3">GCM72</strain>
    </source>
</reference>
<evidence type="ECO:0000259" key="1">
    <source>
        <dbReference type="Pfam" id="PF13391"/>
    </source>
</evidence>
<dbReference type="RefSeq" id="WP_046558074.1">
    <property type="nucleotide sequence ID" value="NZ_LAHO01000012.1"/>
</dbReference>
<dbReference type="InterPro" id="IPR003615">
    <property type="entry name" value="HNH_nuc"/>
</dbReference>
<keyword evidence="3" id="KW-1185">Reference proteome</keyword>
<dbReference type="OrthoDB" id="529575at2"/>
<dbReference type="Proteomes" id="UP000034228">
    <property type="component" value="Unassembled WGS sequence"/>
</dbReference>
<organism evidence="2 3">
    <name type="scientific">Arsukibacterium ikkense</name>
    <dbReference type="NCBI Taxonomy" id="336831"/>
    <lineage>
        <taxon>Bacteria</taxon>
        <taxon>Pseudomonadati</taxon>
        <taxon>Pseudomonadota</taxon>
        <taxon>Gammaproteobacteria</taxon>
        <taxon>Chromatiales</taxon>
        <taxon>Chromatiaceae</taxon>
        <taxon>Arsukibacterium</taxon>
    </lineage>
</organism>
<dbReference type="AlphaFoldDB" id="A0A0M2V757"/>
<proteinExistence type="predicted"/>
<comment type="caution">
    <text evidence="2">The sequence shown here is derived from an EMBL/GenBank/DDBJ whole genome shotgun (WGS) entry which is preliminary data.</text>
</comment>
<dbReference type="GO" id="GO:0004519">
    <property type="term" value="F:endonuclease activity"/>
    <property type="evidence" value="ECO:0007669"/>
    <property type="project" value="UniProtKB-KW"/>
</dbReference>
<dbReference type="PATRIC" id="fig|336831.14.peg.1769"/>
<keyword evidence="2" id="KW-0255">Endonuclease</keyword>
<dbReference type="Pfam" id="PF13391">
    <property type="entry name" value="HNH_2"/>
    <property type="match status" value="1"/>
</dbReference>
<protein>
    <submittedName>
        <fullName evidence="2">Restriction endonuclease</fullName>
    </submittedName>
</protein>